<comment type="similarity">
    <text evidence="2">Belongs to the EamA transporter family.</text>
</comment>
<reference evidence="9" key="1">
    <citation type="journal article" date="2019" name="Int. J. Syst. Evol. Microbiol.">
        <title>The Global Catalogue of Microorganisms (GCM) 10K type strain sequencing project: providing services to taxonomists for standard genome sequencing and annotation.</title>
        <authorList>
            <consortium name="The Broad Institute Genomics Platform"/>
            <consortium name="The Broad Institute Genome Sequencing Center for Infectious Disease"/>
            <person name="Wu L."/>
            <person name="Ma J."/>
        </authorList>
    </citation>
    <scope>NUCLEOTIDE SEQUENCE [LARGE SCALE GENOMIC DNA]</scope>
    <source>
        <strain evidence="9">KCTC 62192</strain>
    </source>
</reference>
<dbReference type="PANTHER" id="PTHR32322:SF2">
    <property type="entry name" value="EAMA DOMAIN-CONTAINING PROTEIN"/>
    <property type="match status" value="1"/>
</dbReference>
<sequence length="306" mass="31615">MSAIDFPPAKPALSDGGALTLSALAAIFWGTNFEATRVALEHLSPWTAAAGRFAIAAVAILVWLWLSRGLNLRVLRRNWPAFVGLGIAGVAGFNAALFLGMKTSSPVTAALIMGTTPLTTNLLDALLHWQRPKAVALLGMAISLLGVALTVGAFSGTRFAPGDLLILIGSLGWALYTIGCRSWVREAAAIETAAWTMVFGAIGLVAIAFALESPVHDLLHSGPAAQLIVVYMALVGSVLSYIFWQLGIAVRGPGATSVLFNLVPVAALFVAAACGRMPGLSQVAGVVVAILGVLLASGRLPLPSKG</sequence>
<feature type="transmembrane region" description="Helical" evidence="6">
    <location>
        <begin position="134"/>
        <end position="154"/>
    </location>
</feature>
<feature type="domain" description="EamA" evidence="7">
    <location>
        <begin position="161"/>
        <end position="297"/>
    </location>
</feature>
<feature type="transmembrane region" description="Helical" evidence="6">
    <location>
        <begin position="43"/>
        <end position="66"/>
    </location>
</feature>
<organism evidence="8 9">
    <name type="scientific">Acidimangrovimonas pyrenivorans</name>
    <dbReference type="NCBI Taxonomy" id="2030798"/>
    <lineage>
        <taxon>Bacteria</taxon>
        <taxon>Pseudomonadati</taxon>
        <taxon>Pseudomonadota</taxon>
        <taxon>Alphaproteobacteria</taxon>
        <taxon>Rhodobacterales</taxon>
        <taxon>Paracoccaceae</taxon>
        <taxon>Acidimangrovimonas</taxon>
    </lineage>
</organism>
<feature type="transmembrane region" description="Helical" evidence="6">
    <location>
        <begin position="192"/>
        <end position="211"/>
    </location>
</feature>
<name>A0ABV7ADL6_9RHOB</name>
<keyword evidence="9" id="KW-1185">Reference proteome</keyword>
<evidence type="ECO:0000313" key="8">
    <source>
        <dbReference type="EMBL" id="MFC2967030.1"/>
    </source>
</evidence>
<dbReference type="InterPro" id="IPR050638">
    <property type="entry name" value="AA-Vitamin_Transporters"/>
</dbReference>
<evidence type="ECO:0000256" key="4">
    <source>
        <dbReference type="ARBA" id="ARBA00022989"/>
    </source>
</evidence>
<keyword evidence="3 6" id="KW-0812">Transmembrane</keyword>
<comment type="caution">
    <text evidence="8">The sequence shown here is derived from an EMBL/GenBank/DDBJ whole genome shotgun (WGS) entry which is preliminary data.</text>
</comment>
<feature type="transmembrane region" description="Helical" evidence="6">
    <location>
        <begin position="12"/>
        <end position="31"/>
    </location>
</feature>
<feature type="transmembrane region" description="Helical" evidence="6">
    <location>
        <begin position="279"/>
        <end position="302"/>
    </location>
</feature>
<evidence type="ECO:0000259" key="7">
    <source>
        <dbReference type="Pfam" id="PF00892"/>
    </source>
</evidence>
<evidence type="ECO:0000256" key="2">
    <source>
        <dbReference type="ARBA" id="ARBA00007362"/>
    </source>
</evidence>
<feature type="transmembrane region" description="Helical" evidence="6">
    <location>
        <begin position="256"/>
        <end position="273"/>
    </location>
</feature>
<comment type="subcellular location">
    <subcellularLocation>
        <location evidence="1">Membrane</location>
        <topology evidence="1">Multi-pass membrane protein</topology>
    </subcellularLocation>
</comment>
<feature type="transmembrane region" description="Helical" evidence="6">
    <location>
        <begin position="78"/>
        <end position="101"/>
    </location>
</feature>
<protein>
    <submittedName>
        <fullName evidence="8">DMT family transporter</fullName>
    </submittedName>
</protein>
<feature type="domain" description="EamA" evidence="7">
    <location>
        <begin position="20"/>
        <end position="151"/>
    </location>
</feature>
<feature type="transmembrane region" description="Helical" evidence="6">
    <location>
        <begin position="223"/>
        <end position="244"/>
    </location>
</feature>
<feature type="transmembrane region" description="Helical" evidence="6">
    <location>
        <begin position="107"/>
        <end position="127"/>
    </location>
</feature>
<dbReference type="EMBL" id="JBHRSK010000003">
    <property type="protein sequence ID" value="MFC2967030.1"/>
    <property type="molecule type" value="Genomic_DNA"/>
</dbReference>
<proteinExistence type="inferred from homology"/>
<dbReference type="SUPFAM" id="SSF103481">
    <property type="entry name" value="Multidrug resistance efflux transporter EmrE"/>
    <property type="match status" value="2"/>
</dbReference>
<gene>
    <name evidence="8" type="ORF">ACFOES_02885</name>
</gene>
<evidence type="ECO:0000256" key="1">
    <source>
        <dbReference type="ARBA" id="ARBA00004141"/>
    </source>
</evidence>
<keyword evidence="4 6" id="KW-1133">Transmembrane helix</keyword>
<dbReference type="InterPro" id="IPR000620">
    <property type="entry name" value="EamA_dom"/>
</dbReference>
<evidence type="ECO:0000313" key="9">
    <source>
        <dbReference type="Proteomes" id="UP001595443"/>
    </source>
</evidence>
<evidence type="ECO:0000256" key="5">
    <source>
        <dbReference type="ARBA" id="ARBA00023136"/>
    </source>
</evidence>
<dbReference type="RefSeq" id="WP_377831658.1">
    <property type="nucleotide sequence ID" value="NZ_JBHRSK010000003.1"/>
</dbReference>
<evidence type="ECO:0000256" key="6">
    <source>
        <dbReference type="SAM" id="Phobius"/>
    </source>
</evidence>
<feature type="transmembrane region" description="Helical" evidence="6">
    <location>
        <begin position="160"/>
        <end position="180"/>
    </location>
</feature>
<dbReference type="Pfam" id="PF00892">
    <property type="entry name" value="EamA"/>
    <property type="match status" value="2"/>
</dbReference>
<dbReference type="InterPro" id="IPR037185">
    <property type="entry name" value="EmrE-like"/>
</dbReference>
<dbReference type="Proteomes" id="UP001595443">
    <property type="component" value="Unassembled WGS sequence"/>
</dbReference>
<accession>A0ABV7ADL6</accession>
<dbReference type="PANTHER" id="PTHR32322">
    <property type="entry name" value="INNER MEMBRANE TRANSPORTER"/>
    <property type="match status" value="1"/>
</dbReference>
<keyword evidence="5 6" id="KW-0472">Membrane</keyword>
<evidence type="ECO:0000256" key="3">
    <source>
        <dbReference type="ARBA" id="ARBA00022692"/>
    </source>
</evidence>